<accession>A0ACD4NMT1</accession>
<gene>
    <name evidence="1" type="ORF">OXU80_25110</name>
</gene>
<dbReference type="Proteomes" id="UP001163223">
    <property type="component" value="Chromosome"/>
</dbReference>
<name>A0ACD4NMT1_9HYPH</name>
<dbReference type="EMBL" id="CP113520">
    <property type="protein sequence ID" value="WAJ28067.1"/>
    <property type="molecule type" value="Genomic_DNA"/>
</dbReference>
<keyword evidence="2" id="KW-1185">Reference proteome</keyword>
<evidence type="ECO:0000313" key="2">
    <source>
        <dbReference type="Proteomes" id="UP001163223"/>
    </source>
</evidence>
<protein>
    <submittedName>
        <fullName evidence="1">ABC transporter permease</fullName>
    </submittedName>
</protein>
<proteinExistence type="predicted"/>
<sequence>MTRLFLALIGLFLAAPVAIIAGVSLNAQQSLVFPPNGVSLRWYAAIATQADWRNALLTSVSIAAFAAALAVAIALPIAYALWRRTTVVGRVVQLLGVSPFVLPPVITALGALAFWSTAGFYGSSFTVVVSHAIFFTSLPLVTLTLGFSSIDREIVEAARTMGADERAVRRTILAPMIRPYLVSGFAFAFVLSLNEYIIAYMTVGFTMETVPIKIFNALRYGYTPVMASISVLFVALAALVFGLVARFGDLPKLLGAWERR</sequence>
<reference evidence="1" key="1">
    <citation type="submission" date="2022-11" db="EMBL/GenBank/DDBJ databases">
        <title>beta-Carotene-producing bacterium, Jeongeuplla avenae sp. nov., alleviates the salt stress of Arabidopsis seedlings.</title>
        <authorList>
            <person name="Jiang L."/>
            <person name="Lee J."/>
        </authorList>
    </citation>
    <scope>NUCLEOTIDE SEQUENCE</scope>
    <source>
        <strain evidence="1">DY_R2A_6</strain>
    </source>
</reference>
<organism evidence="1 2">
    <name type="scientific">Antarcticirhabdus aurantiaca</name>
    <dbReference type="NCBI Taxonomy" id="2606717"/>
    <lineage>
        <taxon>Bacteria</taxon>
        <taxon>Pseudomonadati</taxon>
        <taxon>Pseudomonadota</taxon>
        <taxon>Alphaproteobacteria</taxon>
        <taxon>Hyphomicrobiales</taxon>
        <taxon>Aurantimonadaceae</taxon>
        <taxon>Antarcticirhabdus</taxon>
    </lineage>
</organism>
<evidence type="ECO:0000313" key="1">
    <source>
        <dbReference type="EMBL" id="WAJ28067.1"/>
    </source>
</evidence>